<dbReference type="InterPro" id="IPR030689">
    <property type="entry name" value="Cytochrome_b"/>
</dbReference>
<evidence type="ECO:0000256" key="8">
    <source>
        <dbReference type="ARBA" id="ARBA00022723"/>
    </source>
</evidence>
<feature type="transmembrane region" description="Helical" evidence="18">
    <location>
        <begin position="291"/>
        <end position="312"/>
    </location>
</feature>
<dbReference type="InterPro" id="IPR036150">
    <property type="entry name" value="Cyt_b/b6_C_sf"/>
</dbReference>
<sequence length="375" mass="43241">MNNMYLWRYDDVIGKSVNSLIIDIPSPKNFSYYWNFGISLGVFLIIQIVSGLLLAMCYISEINISFACVDLIVRDIDYGWCVRNFHSNGASFFFLCIYLHMSRGLYYYSFYFVKLWITGVIILILSMAAGFFGYVLPWGQMSYWAATVITNLFSVIPFVGLTVVQWLWGGFAVSLPTLNRFFALHFLCPFIILLVSVIHIIFLHEKGSSNPLGVVSDSDKIVFAPYYVDKDLYFVLLILMVYCVVSFYFPYKIINTANFLESNPLVTPEHIEPEWYLLAPYTILRSVPNKVGGVVMLIMFFVVLIGLPFYVWNTVRGFSYNLFYQLLFYSWIVNYIFLTWCGSVPAEFPYIVLSQISCGFFFVFFVIVGLLGLNE</sequence>
<name>A0AA50AHX9_9PLAT</name>
<dbReference type="InterPro" id="IPR048259">
    <property type="entry name" value="Cytochrome_b_N_euk/bac"/>
</dbReference>
<keyword evidence="6 18" id="KW-0679">Respiratory chain</keyword>
<dbReference type="GO" id="GO:0006122">
    <property type="term" value="P:mitochondrial electron transport, ubiquinol to cytochrome c"/>
    <property type="evidence" value="ECO:0007669"/>
    <property type="project" value="TreeGrafter"/>
</dbReference>
<evidence type="ECO:0000259" key="19">
    <source>
        <dbReference type="PROSITE" id="PS51002"/>
    </source>
</evidence>
<feature type="binding site" description="axial binding residue" evidence="17">
    <location>
        <position position="100"/>
    </location>
    <ligand>
        <name>heme b</name>
        <dbReference type="ChEBI" id="CHEBI:60344"/>
        <label>b566</label>
    </ligand>
    <ligandPart>
        <name>Fe</name>
        <dbReference type="ChEBI" id="CHEBI:18248"/>
    </ligandPart>
</feature>
<feature type="domain" description="Cytochrome b/b6 C-terminal region profile" evidence="20">
    <location>
        <begin position="213"/>
        <end position="375"/>
    </location>
</feature>
<feature type="transmembrane region" description="Helical" evidence="18">
    <location>
        <begin position="350"/>
        <end position="373"/>
    </location>
</feature>
<evidence type="ECO:0000256" key="14">
    <source>
        <dbReference type="ARBA" id="ARBA00023128"/>
    </source>
</evidence>
<protein>
    <recommendedName>
        <fullName evidence="3 18">Cytochrome b</fullName>
    </recommendedName>
</protein>
<evidence type="ECO:0000256" key="18">
    <source>
        <dbReference type="RuleBase" id="RU362117"/>
    </source>
</evidence>
<comment type="cofactor">
    <cofactor evidence="17">
        <name>heme</name>
        <dbReference type="ChEBI" id="CHEBI:30413"/>
    </cofactor>
    <text evidence="17">Binds 2 heme groups non-covalently.</text>
</comment>
<dbReference type="SUPFAM" id="SSF81342">
    <property type="entry name" value="Transmembrane di-heme cytochromes"/>
    <property type="match status" value="1"/>
</dbReference>
<dbReference type="AlphaFoldDB" id="A0AA50AHX9"/>
<dbReference type="GO" id="GO:0045275">
    <property type="term" value="C:respiratory chain complex III"/>
    <property type="evidence" value="ECO:0007669"/>
    <property type="project" value="InterPro"/>
</dbReference>
<keyword evidence="13" id="KW-0830">Ubiquinone</keyword>
<evidence type="ECO:0000256" key="3">
    <source>
        <dbReference type="ARBA" id="ARBA00013531"/>
    </source>
</evidence>
<feature type="transmembrane region" description="Helical" evidence="18">
    <location>
        <begin position="142"/>
        <end position="169"/>
    </location>
</feature>
<evidence type="ECO:0000256" key="12">
    <source>
        <dbReference type="ARBA" id="ARBA00023004"/>
    </source>
</evidence>
<evidence type="ECO:0000313" key="21">
    <source>
        <dbReference type="EMBL" id="WLN31327.1"/>
    </source>
</evidence>
<keyword evidence="7 18" id="KW-0812">Transmembrane</keyword>
<dbReference type="PROSITE" id="PS51002">
    <property type="entry name" value="CYTB_NTER"/>
    <property type="match status" value="1"/>
</dbReference>
<comment type="subcellular location">
    <subcellularLocation>
        <location evidence="2">Mitochondrion inner membrane</location>
        <topology evidence="2">Multi-pass membrane protein</topology>
    </subcellularLocation>
</comment>
<gene>
    <name evidence="21" type="primary">cytb</name>
</gene>
<dbReference type="CDD" id="cd00284">
    <property type="entry name" value="Cytochrome_b_N"/>
    <property type="match status" value="1"/>
</dbReference>
<dbReference type="InterPro" id="IPR005798">
    <property type="entry name" value="Cyt_b/b6_C"/>
</dbReference>
<dbReference type="Pfam" id="PF00033">
    <property type="entry name" value="Cytochrome_B"/>
    <property type="match status" value="1"/>
</dbReference>
<dbReference type="Gene3D" id="1.20.810.10">
    <property type="entry name" value="Cytochrome Bc1 Complex, Chain C"/>
    <property type="match status" value="1"/>
</dbReference>
<dbReference type="GO" id="GO:0005743">
    <property type="term" value="C:mitochondrial inner membrane"/>
    <property type="evidence" value="ECO:0007669"/>
    <property type="project" value="UniProtKB-SubCell"/>
</dbReference>
<dbReference type="GO" id="GO:0016491">
    <property type="term" value="F:oxidoreductase activity"/>
    <property type="evidence" value="ECO:0007669"/>
    <property type="project" value="UniProtKB-UniRule"/>
</dbReference>
<dbReference type="InterPro" id="IPR005797">
    <property type="entry name" value="Cyt_b/b6_N"/>
</dbReference>
<keyword evidence="9" id="KW-0999">Mitochondrion inner membrane</keyword>
<feature type="binding site" description="axial binding residue" evidence="17">
    <location>
        <position position="199"/>
    </location>
    <ligand>
        <name>heme b</name>
        <dbReference type="ChEBI" id="CHEBI:60344"/>
        <label>b566</label>
    </ligand>
    <ligandPart>
        <name>Fe</name>
        <dbReference type="ChEBI" id="CHEBI:18248"/>
    </ligandPart>
</feature>
<evidence type="ECO:0000256" key="7">
    <source>
        <dbReference type="ARBA" id="ARBA00022692"/>
    </source>
</evidence>
<evidence type="ECO:0000256" key="6">
    <source>
        <dbReference type="ARBA" id="ARBA00022660"/>
    </source>
</evidence>
<evidence type="ECO:0000256" key="9">
    <source>
        <dbReference type="ARBA" id="ARBA00022792"/>
    </source>
</evidence>
<comment type="cofactor">
    <cofactor evidence="18">
        <name>heme b</name>
        <dbReference type="ChEBI" id="CHEBI:60344"/>
    </cofactor>
    <text evidence="18">Binds 2 heme groups non-covalently.</text>
</comment>
<evidence type="ECO:0000256" key="16">
    <source>
        <dbReference type="PIRSR" id="PIRSR038885-1"/>
    </source>
</evidence>
<feature type="binding site" description="axial binding residue" evidence="17">
    <location>
        <position position="185"/>
    </location>
    <ligand>
        <name>heme b</name>
        <dbReference type="ChEBI" id="CHEBI:60344"/>
        <label>b562</label>
    </ligand>
    <ligandPart>
        <name>Fe</name>
        <dbReference type="ChEBI" id="CHEBI:18248"/>
    </ligandPart>
</feature>
<accession>A0AA50AHX9</accession>
<dbReference type="GO" id="GO:0008121">
    <property type="term" value="F:quinol-cytochrome-c reductase activity"/>
    <property type="evidence" value="ECO:0007669"/>
    <property type="project" value="InterPro"/>
</dbReference>
<feature type="binding site" description="axial binding residue" evidence="17">
    <location>
        <position position="86"/>
    </location>
    <ligand>
        <name>heme b</name>
        <dbReference type="ChEBI" id="CHEBI:60344"/>
        <label>b562</label>
    </ligand>
    <ligandPart>
        <name>Fe</name>
        <dbReference type="ChEBI" id="CHEBI:18248"/>
    </ligandPart>
</feature>
<feature type="transmembrane region" description="Helical" evidence="18">
    <location>
        <begin position="181"/>
        <end position="202"/>
    </location>
</feature>
<feature type="domain" description="Cytochrome b/b6 N-terminal region profile" evidence="19">
    <location>
        <begin position="4"/>
        <end position="212"/>
    </location>
</feature>
<feature type="binding site" evidence="16">
    <location>
        <position position="204"/>
    </location>
    <ligand>
        <name>a ubiquinone</name>
        <dbReference type="ChEBI" id="CHEBI:16389"/>
    </ligand>
</feature>
<reference evidence="21" key="1">
    <citation type="submission" date="2023-07" db="EMBL/GenBank/DDBJ databases">
        <title>A New Species of Genus Vorticeros (Platyhelminthes, Prolecithophora, Plagiostomidae) from China with Analysis of Its Partial Sequence of Mitochondrial Genome and Reproductive behaviour.</title>
        <authorList>
            <person name="Wang Y.-J."/>
            <person name="Huang J.-J."/>
            <person name="Wang A.-T."/>
            <person name="Zhang Y."/>
        </authorList>
    </citation>
    <scope>NUCLEOTIDE SEQUENCE</scope>
</reference>
<proteinExistence type="inferred from homology"/>
<dbReference type="GO" id="GO:0046872">
    <property type="term" value="F:metal ion binding"/>
    <property type="evidence" value="ECO:0007669"/>
    <property type="project" value="UniProtKB-UniRule"/>
</dbReference>
<dbReference type="PIRSF" id="PIRSF038885">
    <property type="entry name" value="COB"/>
    <property type="match status" value="1"/>
</dbReference>
<comment type="similarity">
    <text evidence="18">Belongs to the cytochrome b family.</text>
</comment>
<evidence type="ECO:0000256" key="17">
    <source>
        <dbReference type="PIRSR" id="PIRSR038885-2"/>
    </source>
</evidence>
<evidence type="ECO:0000256" key="2">
    <source>
        <dbReference type="ARBA" id="ARBA00004448"/>
    </source>
</evidence>
<keyword evidence="4 18" id="KW-0813">Transport</keyword>
<evidence type="ECO:0000256" key="1">
    <source>
        <dbReference type="ARBA" id="ARBA00002566"/>
    </source>
</evidence>
<keyword evidence="8 17" id="KW-0479">Metal-binding</keyword>
<dbReference type="PANTHER" id="PTHR19271:SF16">
    <property type="entry name" value="CYTOCHROME B"/>
    <property type="match status" value="1"/>
</dbReference>
<evidence type="ECO:0000256" key="13">
    <source>
        <dbReference type="ARBA" id="ARBA00023075"/>
    </source>
</evidence>
<evidence type="ECO:0000259" key="20">
    <source>
        <dbReference type="PROSITE" id="PS51003"/>
    </source>
</evidence>
<feature type="transmembrane region" description="Helical" evidence="18">
    <location>
        <begin position="232"/>
        <end position="251"/>
    </location>
</feature>
<evidence type="ECO:0000256" key="10">
    <source>
        <dbReference type="ARBA" id="ARBA00022982"/>
    </source>
</evidence>
<evidence type="ECO:0000256" key="15">
    <source>
        <dbReference type="ARBA" id="ARBA00023136"/>
    </source>
</evidence>
<keyword evidence="11 18" id="KW-1133">Transmembrane helix</keyword>
<keyword evidence="12 17" id="KW-0408">Iron</keyword>
<evidence type="ECO:0000256" key="4">
    <source>
        <dbReference type="ARBA" id="ARBA00022448"/>
    </source>
</evidence>
<keyword evidence="5 17" id="KW-0349">Heme</keyword>
<dbReference type="SUPFAM" id="SSF81648">
    <property type="entry name" value="a domain/subunit of cytochrome bc1 complex (Ubiquinol-cytochrome c reductase)"/>
    <property type="match status" value="1"/>
</dbReference>
<organism evidence="21">
    <name type="scientific">Vorticeros sp. n. MW-2019</name>
    <dbReference type="NCBI Taxonomy" id="2544881"/>
    <lineage>
        <taxon>Eukaryota</taxon>
        <taxon>Metazoa</taxon>
        <taxon>Spiralia</taxon>
        <taxon>Lophotrochozoa</taxon>
        <taxon>Platyhelminthes</taxon>
        <taxon>Rhabditophora</taxon>
        <taxon>Prolecithophora</taxon>
        <taxon>Separata</taxon>
        <taxon>Plagiostomidae</taxon>
        <taxon>Vorticeros</taxon>
    </lineage>
</organism>
<evidence type="ECO:0000256" key="11">
    <source>
        <dbReference type="ARBA" id="ARBA00022989"/>
    </source>
</evidence>
<dbReference type="PROSITE" id="PS51003">
    <property type="entry name" value="CYTB_CTER"/>
    <property type="match status" value="1"/>
</dbReference>
<feature type="transmembrane region" description="Helical" evidence="18">
    <location>
        <begin position="32"/>
        <end position="55"/>
    </location>
</feature>
<evidence type="ECO:0000256" key="5">
    <source>
        <dbReference type="ARBA" id="ARBA00022617"/>
    </source>
</evidence>
<dbReference type="PANTHER" id="PTHR19271">
    <property type="entry name" value="CYTOCHROME B"/>
    <property type="match status" value="1"/>
</dbReference>
<dbReference type="InterPro" id="IPR016174">
    <property type="entry name" value="Di-haem_cyt_TM"/>
</dbReference>
<dbReference type="InterPro" id="IPR027387">
    <property type="entry name" value="Cytb/b6-like_sf"/>
</dbReference>
<keyword evidence="10 18" id="KW-0249">Electron transport</keyword>
<comment type="function">
    <text evidence="1 18">Component of the ubiquinol-cytochrome c reductase complex (complex III or cytochrome b-c1 complex) that is part of the mitochondrial respiratory chain. The b-c1 complex mediates electron transfer from ubiquinol to cytochrome c. Contributes to the generation of a proton gradient across the mitochondrial membrane that is then used for ATP synthesis.</text>
</comment>
<feature type="transmembrane region" description="Helical" evidence="18">
    <location>
        <begin position="111"/>
        <end position="136"/>
    </location>
</feature>
<geneLocation type="mitochondrion" evidence="21"/>
<keyword evidence="15 18" id="KW-0472">Membrane</keyword>
<feature type="transmembrane region" description="Helical" evidence="18">
    <location>
        <begin position="318"/>
        <end position="338"/>
    </location>
</feature>
<keyword evidence="14 18" id="KW-0496">Mitochondrion</keyword>
<dbReference type="EMBL" id="OR260862">
    <property type="protein sequence ID" value="WLN31327.1"/>
    <property type="molecule type" value="Genomic_DNA"/>
</dbReference>
<dbReference type="Pfam" id="PF00032">
    <property type="entry name" value="Cytochrom_B_C"/>
    <property type="match status" value="1"/>
</dbReference>